<accession>A0ABM8ZRT1</accession>
<dbReference type="NCBIfam" id="TIGR02794">
    <property type="entry name" value="tolA_full"/>
    <property type="match status" value="1"/>
</dbReference>
<feature type="compositionally biased region" description="Basic and acidic residues" evidence="1">
    <location>
        <begin position="88"/>
        <end position="125"/>
    </location>
</feature>
<feature type="region of interest" description="Disordered" evidence="1">
    <location>
        <begin position="62"/>
        <end position="125"/>
    </location>
</feature>
<proteinExistence type="predicted"/>
<dbReference type="Proteomes" id="UP000838672">
    <property type="component" value="Unassembled WGS sequence"/>
</dbReference>
<reference evidence="2" key="1">
    <citation type="submission" date="2021-11" db="EMBL/GenBank/DDBJ databases">
        <authorList>
            <person name="Rodrigo-Torres L."/>
            <person name="Arahal R. D."/>
            <person name="Lucena T."/>
        </authorList>
    </citation>
    <scope>NUCLEOTIDE SEQUENCE</scope>
    <source>
        <strain evidence="2">CECT 7929</strain>
    </source>
</reference>
<evidence type="ECO:0000256" key="1">
    <source>
        <dbReference type="SAM" id="MobiDB-lite"/>
    </source>
</evidence>
<name>A0ABM8ZRT1_9VIBR</name>
<feature type="compositionally biased region" description="Basic and acidic residues" evidence="1">
    <location>
        <begin position="62"/>
        <end position="81"/>
    </location>
</feature>
<feature type="compositionally biased region" description="Basic and acidic residues" evidence="1">
    <location>
        <begin position="152"/>
        <end position="225"/>
    </location>
</feature>
<evidence type="ECO:0000313" key="2">
    <source>
        <dbReference type="EMBL" id="CAH0533003.1"/>
    </source>
</evidence>
<dbReference type="RefSeq" id="WP_237465189.1">
    <property type="nucleotide sequence ID" value="NZ_CAKLDI010000001.1"/>
</dbReference>
<dbReference type="Pfam" id="PF06519">
    <property type="entry name" value="TolA"/>
    <property type="match status" value="1"/>
</dbReference>
<evidence type="ECO:0008006" key="4">
    <source>
        <dbReference type="Google" id="ProtNLM"/>
    </source>
</evidence>
<protein>
    <recommendedName>
        <fullName evidence="4">Cell envelope integrity protein TolA</fullName>
    </recommendedName>
</protein>
<dbReference type="Gene3D" id="3.30.1150.10">
    <property type="match status" value="1"/>
</dbReference>
<evidence type="ECO:0000313" key="3">
    <source>
        <dbReference type="Proteomes" id="UP000838672"/>
    </source>
</evidence>
<organism evidence="2 3">
    <name type="scientific">Vibrio stylophorae</name>
    <dbReference type="NCBI Taxonomy" id="659351"/>
    <lineage>
        <taxon>Bacteria</taxon>
        <taxon>Pseudomonadati</taxon>
        <taxon>Pseudomonadota</taxon>
        <taxon>Gammaproteobacteria</taxon>
        <taxon>Vibrionales</taxon>
        <taxon>Vibrionaceae</taxon>
        <taxon>Vibrio</taxon>
    </lineage>
</organism>
<feature type="region of interest" description="Disordered" evidence="1">
    <location>
        <begin position="146"/>
        <end position="226"/>
    </location>
</feature>
<dbReference type="EMBL" id="CAKLDI010000001">
    <property type="protein sequence ID" value="CAH0533003.1"/>
    <property type="molecule type" value="Genomic_DNA"/>
</dbReference>
<comment type="caution">
    <text evidence="2">The sequence shown here is derived from an EMBL/GenBank/DDBJ whole genome shotgun (WGS) entry which is preliminary data.</text>
</comment>
<gene>
    <name evidence="2" type="ORF">VST7929_00854</name>
</gene>
<sequence length="340" mass="38391">MDKDNNLTFAIILSVLLHAGLALALFLASYFNAEQKHTLLAGENVKAVVISRADVERQAREIQQKRTAAERKEKARIKELENQSAALEQKRKAAEEETKRLEKERLKAERDAREAQKRKKEQLAEEKRAQEAAKIAEQKRQKEIAVQQAAKQKADAERKAAEQAKRKAEAEQKAAEAAKRKAETERKAAEKAKRKAEAERKAAEKRKAEAKRKAAEAARKQKEQDAALAAMMEGLETEQAGRNQARGQQVNSEIARYAAIYRDLIMNNLLIEERFRGQECKIRLRLAKNGLMTDMQVRGGNDSLCRATQAAVYKVGSFPMPKDPKVIEQLRSINLTVEPE</sequence>
<dbReference type="SUPFAM" id="SSF74653">
    <property type="entry name" value="TolA/TonB C-terminal domain"/>
    <property type="match status" value="1"/>
</dbReference>
<keyword evidence="3" id="KW-1185">Reference proteome</keyword>
<dbReference type="InterPro" id="IPR014161">
    <property type="entry name" value="Tol-Pal_TolA"/>
</dbReference>